<reference evidence="1 2" key="1">
    <citation type="submission" date="2019-08" db="EMBL/GenBank/DDBJ databases">
        <title>Bradyrhizobium hipponensis sp. nov., a rhizobium isolated from a Lupinus angustifolius root nodule in Tunisia.</title>
        <authorList>
            <person name="Off K."/>
            <person name="Rejili M."/>
            <person name="Mars M."/>
            <person name="Brachmann A."/>
            <person name="Marin M."/>
        </authorList>
    </citation>
    <scope>NUCLEOTIDE SEQUENCE [LARGE SCALE GENOMIC DNA]</scope>
    <source>
        <strain evidence="2">aSej3</strain>
    </source>
</reference>
<name>A0A5S4YM89_9BRAD</name>
<comment type="caution">
    <text evidence="1">The sequence shown here is derived from an EMBL/GenBank/DDBJ whole genome shotgun (WGS) entry which is preliminary data.</text>
</comment>
<dbReference type="RefSeq" id="WP_148740475.1">
    <property type="nucleotide sequence ID" value="NZ_VSTH01000051.1"/>
</dbReference>
<evidence type="ECO:0000313" key="1">
    <source>
        <dbReference type="EMBL" id="TYO65541.1"/>
    </source>
</evidence>
<protein>
    <submittedName>
        <fullName evidence="1">Phage major tail tube protein</fullName>
    </submittedName>
</protein>
<keyword evidence="2" id="KW-1185">Reference proteome</keyword>
<dbReference type="Proteomes" id="UP000324797">
    <property type="component" value="Unassembled WGS sequence"/>
</dbReference>
<evidence type="ECO:0000313" key="2">
    <source>
        <dbReference type="Proteomes" id="UP000324797"/>
    </source>
</evidence>
<sequence length="174" mass="19315">MANLRDSNIFQDFTVWINDNGKIGEAPNFQPPEINIQTEEFRGGGMDGTVEIPMGIEKIEFDFELHTWDEEVWANLGYGVGSLDVPITFRGYLLTAGGAEKGVIIETHSLIKSIKPGKVEPGKKASMTINLCANYYRHEINGVTVTEIDVFNKINIIGGTDKTSNARRILGFTY</sequence>
<proteinExistence type="predicted"/>
<dbReference type="InterPro" id="IPR006498">
    <property type="entry name" value="Tail_tube"/>
</dbReference>
<dbReference type="AlphaFoldDB" id="A0A5S4YM89"/>
<gene>
    <name evidence="1" type="ORF">FXV83_16550</name>
</gene>
<dbReference type="Pfam" id="PF04985">
    <property type="entry name" value="Phage_tube"/>
    <property type="match status" value="1"/>
</dbReference>
<dbReference type="EMBL" id="VSTH01000051">
    <property type="protein sequence ID" value="TYO65541.1"/>
    <property type="molecule type" value="Genomic_DNA"/>
</dbReference>
<dbReference type="NCBIfam" id="TIGR01611">
    <property type="entry name" value="tail_tube"/>
    <property type="match status" value="1"/>
</dbReference>
<accession>A0A5S4YM89</accession>
<organism evidence="1 2">
    <name type="scientific">Bradyrhizobium hipponense</name>
    <dbReference type="NCBI Taxonomy" id="2605638"/>
    <lineage>
        <taxon>Bacteria</taxon>
        <taxon>Pseudomonadati</taxon>
        <taxon>Pseudomonadota</taxon>
        <taxon>Alphaproteobacteria</taxon>
        <taxon>Hyphomicrobiales</taxon>
        <taxon>Nitrobacteraceae</taxon>
        <taxon>Bradyrhizobium</taxon>
    </lineage>
</organism>